<proteinExistence type="inferred from homology"/>
<name>A0A2S1F9N8_9GAMM</name>
<gene>
    <name evidence="3" type="ORF">FSC10_06240</name>
</gene>
<dbReference type="EMBL" id="CP044463">
    <property type="protein sequence ID" value="QIC66984.1"/>
    <property type="molecule type" value="Genomic_DNA"/>
</dbReference>
<comment type="similarity">
    <text evidence="1 2">Belongs to the universal stress protein A family.</text>
</comment>
<sequence length="147" mass="15815">MAYQHILVPVDGSEISFSAVRHAAKIAKAFGSRLTLVSLIAENPFTEADFYYSSAIMKEYFVEAHANAKKALKQASIIAQEEGVEAETHIVTGLVNAEHVANTAEETGADLIVMGSHGRKGFQKIILGSFAQDVLGVSETPVLIIKK</sequence>
<accession>A0A2S1F9N8</accession>
<dbReference type="RefSeq" id="WP_004892860.1">
    <property type="nucleotide sequence ID" value="NZ_BCMD01000003.1"/>
</dbReference>
<dbReference type="PIRSF" id="PIRSF006276">
    <property type="entry name" value="UspA"/>
    <property type="match status" value="1"/>
</dbReference>
<dbReference type="Proteomes" id="UP000503505">
    <property type="component" value="Chromosome"/>
</dbReference>
<dbReference type="SUPFAM" id="SSF52402">
    <property type="entry name" value="Adenine nucleotide alpha hydrolases-like"/>
    <property type="match status" value="1"/>
</dbReference>
<reference evidence="3 4" key="1">
    <citation type="submission" date="2019-09" db="EMBL/GenBank/DDBJ databases">
        <title>Non-baumannii Acinetobacter spp. carrying blaNDM-1 isolated in China.</title>
        <authorList>
            <person name="Cui C."/>
            <person name="Chen C."/>
            <person name="Sun J."/>
            <person name="Liu Y."/>
        </authorList>
    </citation>
    <scope>NUCLEOTIDE SEQUENCE [LARGE SCALE GENOMIC DNA]</scope>
    <source>
        <strain evidence="3 4">HZE23-1</strain>
    </source>
</reference>
<protein>
    <recommendedName>
        <fullName evidence="2">Universal stress protein</fullName>
    </recommendedName>
</protein>
<organism evidence="3 4">
    <name type="scientific">Acinetobacter schindleri</name>
    <dbReference type="NCBI Taxonomy" id="108981"/>
    <lineage>
        <taxon>Bacteria</taxon>
        <taxon>Pseudomonadati</taxon>
        <taxon>Pseudomonadota</taxon>
        <taxon>Gammaproteobacteria</taxon>
        <taxon>Moraxellales</taxon>
        <taxon>Moraxellaceae</taxon>
        <taxon>Acinetobacter</taxon>
    </lineage>
</organism>
<evidence type="ECO:0000313" key="4">
    <source>
        <dbReference type="Proteomes" id="UP000503505"/>
    </source>
</evidence>
<dbReference type="AlphaFoldDB" id="A0A2S1F9N8"/>
<dbReference type="Gene3D" id="3.40.50.620">
    <property type="entry name" value="HUPs"/>
    <property type="match status" value="1"/>
</dbReference>
<dbReference type="InterPro" id="IPR006015">
    <property type="entry name" value="Universal_stress_UspA"/>
</dbReference>
<dbReference type="PRINTS" id="PR01438">
    <property type="entry name" value="UNVRSLSTRESS"/>
</dbReference>
<comment type="subcellular location">
    <subcellularLocation>
        <location evidence="2">Cytoplasm</location>
    </subcellularLocation>
</comment>
<keyword evidence="2" id="KW-0963">Cytoplasm</keyword>
<evidence type="ECO:0000256" key="2">
    <source>
        <dbReference type="PIRNR" id="PIRNR006276"/>
    </source>
</evidence>
<dbReference type="GO" id="GO:0005737">
    <property type="term" value="C:cytoplasm"/>
    <property type="evidence" value="ECO:0007669"/>
    <property type="project" value="UniProtKB-SubCell"/>
</dbReference>
<evidence type="ECO:0000256" key="1">
    <source>
        <dbReference type="ARBA" id="ARBA00008791"/>
    </source>
</evidence>
<dbReference type="InterPro" id="IPR006016">
    <property type="entry name" value="UspA"/>
</dbReference>
<evidence type="ECO:0000313" key="3">
    <source>
        <dbReference type="EMBL" id="QIC66984.1"/>
    </source>
</evidence>
<dbReference type="Pfam" id="PF00582">
    <property type="entry name" value="Usp"/>
    <property type="match status" value="1"/>
</dbReference>
<dbReference type="PANTHER" id="PTHR46268">
    <property type="entry name" value="STRESS RESPONSE PROTEIN NHAX"/>
    <property type="match status" value="1"/>
</dbReference>
<dbReference type="PANTHER" id="PTHR46268:SF15">
    <property type="entry name" value="UNIVERSAL STRESS PROTEIN HP_0031"/>
    <property type="match status" value="1"/>
</dbReference>
<dbReference type="CDD" id="cd00293">
    <property type="entry name" value="USP-like"/>
    <property type="match status" value="1"/>
</dbReference>
<dbReference type="InterPro" id="IPR014729">
    <property type="entry name" value="Rossmann-like_a/b/a_fold"/>
</dbReference>